<accession>A0AAW0ZRB1</accession>
<protein>
    <submittedName>
        <fullName evidence="1">Uncharacterized protein</fullName>
    </submittedName>
</protein>
<organism evidence="1 2">
    <name type="scientific">Tetragonisca angustula</name>
    <dbReference type="NCBI Taxonomy" id="166442"/>
    <lineage>
        <taxon>Eukaryota</taxon>
        <taxon>Metazoa</taxon>
        <taxon>Ecdysozoa</taxon>
        <taxon>Arthropoda</taxon>
        <taxon>Hexapoda</taxon>
        <taxon>Insecta</taxon>
        <taxon>Pterygota</taxon>
        <taxon>Neoptera</taxon>
        <taxon>Endopterygota</taxon>
        <taxon>Hymenoptera</taxon>
        <taxon>Apocrita</taxon>
        <taxon>Aculeata</taxon>
        <taxon>Apoidea</taxon>
        <taxon>Anthophila</taxon>
        <taxon>Apidae</taxon>
        <taxon>Tetragonisca</taxon>
    </lineage>
</organism>
<gene>
    <name evidence="1" type="ORF">QLX08_006979</name>
</gene>
<comment type="caution">
    <text evidence="1">The sequence shown here is derived from an EMBL/GenBank/DDBJ whole genome shotgun (WGS) entry which is preliminary data.</text>
</comment>
<dbReference type="EMBL" id="JAWNGG020000128">
    <property type="protein sequence ID" value="KAK9300307.1"/>
    <property type="molecule type" value="Genomic_DNA"/>
</dbReference>
<name>A0AAW0ZRB1_9HYME</name>
<evidence type="ECO:0000313" key="2">
    <source>
        <dbReference type="Proteomes" id="UP001432146"/>
    </source>
</evidence>
<dbReference type="Proteomes" id="UP001432146">
    <property type="component" value="Unassembled WGS sequence"/>
</dbReference>
<dbReference type="AlphaFoldDB" id="A0AAW0ZRB1"/>
<sequence>MQARTNLEKRHFLLRPRETTESLISDLTCGFQYIRFQSATAENAVKVCLSDSGEDRCLATNEYKMETTRSGERRWRGGEMGGEELEFRGRIQFQQNEGNEKAEE</sequence>
<reference evidence="1 2" key="1">
    <citation type="submission" date="2024-05" db="EMBL/GenBank/DDBJ databases">
        <title>The nuclear and mitochondrial genome assemblies of Tetragonisca angustula (Apidae: Meliponini), a tiny yet remarkable pollinator in the Neotropics.</title>
        <authorList>
            <person name="Ferrari R."/>
            <person name="Ricardo P.C."/>
            <person name="Dias F.C."/>
            <person name="Araujo N.S."/>
            <person name="Soares D.O."/>
            <person name="Zhou Q.-S."/>
            <person name="Zhu C.-D."/>
            <person name="Coutinho L."/>
            <person name="Airas M.C."/>
            <person name="Batista T.M."/>
        </authorList>
    </citation>
    <scope>NUCLEOTIDE SEQUENCE [LARGE SCALE GENOMIC DNA]</scope>
    <source>
        <strain evidence="1">ASF017062</strain>
        <tissue evidence="1">Abdomen</tissue>
    </source>
</reference>
<evidence type="ECO:0000313" key="1">
    <source>
        <dbReference type="EMBL" id="KAK9300307.1"/>
    </source>
</evidence>
<keyword evidence="2" id="KW-1185">Reference proteome</keyword>
<proteinExistence type="predicted"/>